<accession>A2BLU8</accession>
<dbReference type="SUPFAM" id="SSF56281">
    <property type="entry name" value="Metallo-hydrolase/oxidoreductase"/>
    <property type="match status" value="1"/>
</dbReference>
<dbReference type="InterPro" id="IPR036866">
    <property type="entry name" value="RibonucZ/Hydroxyglut_hydro"/>
</dbReference>
<evidence type="ECO:0000313" key="3">
    <source>
        <dbReference type="Proteomes" id="UP000002593"/>
    </source>
</evidence>
<name>A2BLU8_HYPBU</name>
<dbReference type="EnsemblBacteria" id="ABM80959">
    <property type="protein sequence ID" value="ABM80959"/>
    <property type="gene ID" value="Hbut_1119"/>
</dbReference>
<dbReference type="eggNOG" id="arCOG00545">
    <property type="taxonomic scope" value="Archaea"/>
</dbReference>
<dbReference type="AlphaFoldDB" id="A2BLU8"/>
<dbReference type="PANTHER" id="PTHR23240">
    <property type="entry name" value="DNA CROSS-LINK REPAIR PROTEIN PSO2/SNM1-RELATED"/>
    <property type="match status" value="1"/>
</dbReference>
<proteinExistence type="predicted"/>
<dbReference type="GO" id="GO:0006303">
    <property type="term" value="P:double-strand break repair via nonhomologous end joining"/>
    <property type="evidence" value="ECO:0007669"/>
    <property type="project" value="TreeGrafter"/>
</dbReference>
<organism evidence="2 3">
    <name type="scientific">Hyperthermus butylicus (strain DSM 5456 / JCM 9403 / PLM1-5)</name>
    <dbReference type="NCBI Taxonomy" id="415426"/>
    <lineage>
        <taxon>Archaea</taxon>
        <taxon>Thermoproteota</taxon>
        <taxon>Thermoprotei</taxon>
        <taxon>Desulfurococcales</taxon>
        <taxon>Pyrodictiaceae</taxon>
        <taxon>Hyperthermus</taxon>
    </lineage>
</organism>
<dbReference type="GO" id="GO:0035312">
    <property type="term" value="F:5'-3' DNA exonuclease activity"/>
    <property type="evidence" value="ECO:0007669"/>
    <property type="project" value="TreeGrafter"/>
</dbReference>
<dbReference type="InterPro" id="IPR001279">
    <property type="entry name" value="Metallo-B-lactamas"/>
</dbReference>
<dbReference type="STRING" id="415426.Hbut_1119"/>
<keyword evidence="3" id="KW-1185">Reference proteome</keyword>
<dbReference type="GeneID" id="4781873"/>
<protein>
    <submittedName>
        <fullName evidence="2">Conserved crenarchaeal protein</fullName>
    </submittedName>
</protein>
<dbReference type="EMBL" id="CP000493">
    <property type="protein sequence ID" value="ABM80959.1"/>
    <property type="molecule type" value="Genomic_DNA"/>
</dbReference>
<sequence>MQQSFGVTVTDRGAIILSKSISVDGYADGAIVRVVTHIHSDHLLDLSRSIRYAEFIAATPLTLDLLGALGHRIPEHKKLPMPIGMKVQVDDGVLRLVRARHIPGSASVVFESSEFSAGYTGDFKLPGTDILRGLDVLVIDATYGLPEWVRPWQEEIDYLLADIVLDELRKGSPVHIYAYNGKIEEVMLLLREMGVDAPYLVGVRHYRVLRVLEKHGYRIGDVVLESSREGWEVKRSRWYIRFSHYNGWRHSNGRDAVHILLTGWEFSEPYKRLSTNRLIVSFSDHADFSQLVEYVKEAKPKLLLVDSYRGGRAARVFALYVSRRLNIPALAVP</sequence>
<dbReference type="Pfam" id="PF12706">
    <property type="entry name" value="Lactamase_B_2"/>
    <property type="match status" value="1"/>
</dbReference>
<feature type="domain" description="Metallo-beta-lactamase" evidence="1">
    <location>
        <begin position="34"/>
        <end position="172"/>
    </location>
</feature>
<evidence type="ECO:0000259" key="1">
    <source>
        <dbReference type="Pfam" id="PF12706"/>
    </source>
</evidence>
<dbReference type="OrthoDB" id="40950at2157"/>
<dbReference type="Gene3D" id="3.60.15.10">
    <property type="entry name" value="Ribonuclease Z/Hydroxyacylglutathione hydrolase-like"/>
    <property type="match status" value="1"/>
</dbReference>
<dbReference type="KEGG" id="hbu:Hbut_1119"/>
<dbReference type="Proteomes" id="UP000002593">
    <property type="component" value="Chromosome"/>
</dbReference>
<evidence type="ECO:0000313" key="2">
    <source>
        <dbReference type="EMBL" id="ABM80959.1"/>
    </source>
</evidence>
<dbReference type="RefSeq" id="WP_011822277.1">
    <property type="nucleotide sequence ID" value="NC_008818.1"/>
</dbReference>
<dbReference type="GO" id="GO:0036297">
    <property type="term" value="P:interstrand cross-link repair"/>
    <property type="evidence" value="ECO:0007669"/>
    <property type="project" value="TreeGrafter"/>
</dbReference>
<gene>
    <name evidence="2" type="ordered locus">Hbut_1119</name>
</gene>
<dbReference type="HOGENOM" id="CLU_050517_0_0_2"/>
<dbReference type="GO" id="GO:0003684">
    <property type="term" value="F:damaged DNA binding"/>
    <property type="evidence" value="ECO:0007669"/>
    <property type="project" value="TreeGrafter"/>
</dbReference>
<reference evidence="2 3" key="1">
    <citation type="journal article" date="2007" name="Archaea">
        <title>The genome of Hyperthermus butylicus: a sulfur-reducing, peptide fermenting, neutrophilic Crenarchaeote growing up to 108 degrees C.</title>
        <authorList>
            <person name="Brugger K."/>
            <person name="Chen L."/>
            <person name="Stark M."/>
            <person name="Zibat A."/>
            <person name="Redder P."/>
            <person name="Ruepp A."/>
            <person name="Awayez M."/>
            <person name="She Q."/>
            <person name="Garrett R.A."/>
            <person name="Klenk H.P."/>
        </authorList>
    </citation>
    <scope>NUCLEOTIDE SEQUENCE [LARGE SCALE GENOMIC DNA]</scope>
    <source>
        <strain evidence="3">DSM 5456 / JCM 9403 / PLM1-5</strain>
    </source>
</reference>